<feature type="region of interest" description="Disordered" evidence="2">
    <location>
        <begin position="976"/>
        <end position="1001"/>
    </location>
</feature>
<dbReference type="AlphaFoldDB" id="A0A0D2PH83"/>
<proteinExistence type="predicted"/>
<evidence type="ECO:0000313" key="4">
    <source>
        <dbReference type="Proteomes" id="UP000054270"/>
    </source>
</evidence>
<gene>
    <name evidence="3" type="ORF">HYPSUDRAFT_62913</name>
</gene>
<keyword evidence="4" id="KW-1185">Reference proteome</keyword>
<feature type="region of interest" description="Disordered" evidence="2">
    <location>
        <begin position="344"/>
        <end position="364"/>
    </location>
</feature>
<feature type="region of interest" description="Disordered" evidence="2">
    <location>
        <begin position="1"/>
        <end position="105"/>
    </location>
</feature>
<feature type="region of interest" description="Disordered" evidence="2">
    <location>
        <begin position="542"/>
        <end position="576"/>
    </location>
</feature>
<feature type="compositionally biased region" description="Pro residues" evidence="2">
    <location>
        <begin position="349"/>
        <end position="359"/>
    </location>
</feature>
<feature type="region of interest" description="Disordered" evidence="2">
    <location>
        <begin position="123"/>
        <end position="149"/>
    </location>
</feature>
<organism evidence="3 4">
    <name type="scientific">Hypholoma sublateritium (strain FD-334 SS-4)</name>
    <dbReference type="NCBI Taxonomy" id="945553"/>
    <lineage>
        <taxon>Eukaryota</taxon>
        <taxon>Fungi</taxon>
        <taxon>Dikarya</taxon>
        <taxon>Basidiomycota</taxon>
        <taxon>Agaricomycotina</taxon>
        <taxon>Agaricomycetes</taxon>
        <taxon>Agaricomycetidae</taxon>
        <taxon>Agaricales</taxon>
        <taxon>Agaricineae</taxon>
        <taxon>Strophariaceae</taxon>
        <taxon>Hypholoma</taxon>
    </lineage>
</organism>
<feature type="region of interest" description="Disordered" evidence="2">
    <location>
        <begin position="481"/>
        <end position="505"/>
    </location>
</feature>
<feature type="region of interest" description="Disordered" evidence="2">
    <location>
        <begin position="391"/>
        <end position="416"/>
    </location>
</feature>
<feature type="compositionally biased region" description="Polar residues" evidence="2">
    <location>
        <begin position="697"/>
        <end position="710"/>
    </location>
</feature>
<dbReference type="STRING" id="945553.A0A0D2PH83"/>
<accession>A0A0D2PH83</accession>
<sequence>MGAGAPAPGYGRQQTPSAYHARHTTAEYGRGQGDPPRTPAQRLIDQYERLSTPPLAVPSLQREKSTYRRQYVSDRARPVNDDQRLSEMEMRRPDKKGSTFKKDGRSPIRQSLRNLLSVIKKGAEGISKRKSDDRLPMPQSGLVGRPYESNRDILPSLPTVRAQQLVKTNAIPPRPRMTGPLLYLTRGPQLLSPDIPGPLIWKTCSVTIDTHKLVVSSFIGDVDTSVHEISLAHCTDIRSLSPTQLTEEEISVLSRVPEAECMRIFEMQFDDQRREKFAAKSVRERAGWISAIWDSILPAHNENAAEERTGLEIVPDDHTKVLPIESPRPHHPQQLSPLLISSRSQRSLPPLPPPTPAPLLQPILNGETKHNAPMLHLDLSDLQGPISPSIYPPTSHVPSPAGSYAPSTNTSASAKPRNWYLNPASSASPSVYPPASRAGSYFVASPTTMTPASSCPSSPSVANLSQLSVVRQRLAQIERNHSHLSGQSVRTPGPLPSPASSSGWSRREAVFHNAGLQSKPTSPAASMSEDRPVIMPATHRVAYSREGRKSSLLRSSVEGEPPHASATSGPSKEEFRKLSKDVGDIKGTLGGASGQPTVHDMVLALEHHARGEKKALRNIQDTLSTLGDRVASAGAKNAEQSNPAELSENNEKVMELLKEVKDRLASDFPALANKLEDLKTAQKRDGALGRSDLKNAPPSSNEQGSVSTADLQPVLDKLEEMRTLLDAKSGKTERNLTDNTEKLMNLMQEDSNRQTLLSQQQADSVRYLNELNTWLEAFVNNGTSQIQGISSNLDRLCRELGFHEITSDPHQPQPGAQLNVVNDIRQLVAGMKARDQNFTALQAAVHSLLEVLTASENQKGIDPQTIGGLMDQQRHNQEVLLRAFTDEISGEIKGERLRFVEAMKQATAINVQLHVDQFKQELGREVMIMADEVSRLQREKQQVENQISDLFSFYSKHKQGDMPLQTIQENIPLSTTIRQGQERSRASIPRSHHRLLPHPRQ</sequence>
<evidence type="ECO:0000256" key="2">
    <source>
        <dbReference type="SAM" id="MobiDB-lite"/>
    </source>
</evidence>
<reference evidence="4" key="1">
    <citation type="submission" date="2014-04" db="EMBL/GenBank/DDBJ databases">
        <title>Evolutionary Origins and Diversification of the Mycorrhizal Mutualists.</title>
        <authorList>
            <consortium name="DOE Joint Genome Institute"/>
            <consortium name="Mycorrhizal Genomics Consortium"/>
            <person name="Kohler A."/>
            <person name="Kuo A."/>
            <person name="Nagy L.G."/>
            <person name="Floudas D."/>
            <person name="Copeland A."/>
            <person name="Barry K.W."/>
            <person name="Cichocki N."/>
            <person name="Veneault-Fourrey C."/>
            <person name="LaButti K."/>
            <person name="Lindquist E.A."/>
            <person name="Lipzen A."/>
            <person name="Lundell T."/>
            <person name="Morin E."/>
            <person name="Murat C."/>
            <person name="Riley R."/>
            <person name="Ohm R."/>
            <person name="Sun H."/>
            <person name="Tunlid A."/>
            <person name="Henrissat B."/>
            <person name="Grigoriev I.V."/>
            <person name="Hibbett D.S."/>
            <person name="Martin F."/>
        </authorList>
    </citation>
    <scope>NUCLEOTIDE SEQUENCE [LARGE SCALE GENOMIC DNA]</scope>
    <source>
        <strain evidence="4">FD-334 SS-4</strain>
    </source>
</reference>
<dbReference type="OrthoDB" id="2261329at2759"/>
<name>A0A0D2PH83_HYPSF</name>
<feature type="compositionally biased region" description="Basic and acidic residues" evidence="2">
    <location>
        <begin position="61"/>
        <end position="105"/>
    </location>
</feature>
<evidence type="ECO:0008006" key="5">
    <source>
        <dbReference type="Google" id="ProtNLM"/>
    </source>
</evidence>
<evidence type="ECO:0000256" key="1">
    <source>
        <dbReference type="SAM" id="Coils"/>
    </source>
</evidence>
<dbReference type="EMBL" id="KN817523">
    <property type="protein sequence ID" value="KJA27876.1"/>
    <property type="molecule type" value="Genomic_DNA"/>
</dbReference>
<feature type="compositionally biased region" description="Basic and acidic residues" evidence="2">
    <location>
        <begin position="123"/>
        <end position="135"/>
    </location>
</feature>
<keyword evidence="1" id="KW-0175">Coiled coil</keyword>
<feature type="coiled-coil region" evidence="1">
    <location>
        <begin position="919"/>
        <end position="946"/>
    </location>
</feature>
<feature type="compositionally biased region" description="Basic residues" evidence="2">
    <location>
        <begin position="990"/>
        <end position="1001"/>
    </location>
</feature>
<feature type="region of interest" description="Disordered" evidence="2">
    <location>
        <begin position="513"/>
        <end position="532"/>
    </location>
</feature>
<protein>
    <recommendedName>
        <fullName evidence="5">PH domain-containing protein</fullName>
    </recommendedName>
</protein>
<evidence type="ECO:0000313" key="3">
    <source>
        <dbReference type="EMBL" id="KJA27876.1"/>
    </source>
</evidence>
<feature type="compositionally biased region" description="Polar residues" evidence="2">
    <location>
        <begin position="515"/>
        <end position="525"/>
    </location>
</feature>
<dbReference type="OMA" id="GWVSAIW"/>
<dbReference type="Proteomes" id="UP000054270">
    <property type="component" value="Unassembled WGS sequence"/>
</dbReference>
<feature type="compositionally biased region" description="Basic and acidic residues" evidence="2">
    <location>
        <begin position="683"/>
        <end position="693"/>
    </location>
</feature>
<feature type="region of interest" description="Disordered" evidence="2">
    <location>
        <begin position="683"/>
        <end position="712"/>
    </location>
</feature>